<dbReference type="SUPFAM" id="SSF103473">
    <property type="entry name" value="MFS general substrate transporter"/>
    <property type="match status" value="1"/>
</dbReference>
<dbReference type="OrthoDB" id="9816041at2"/>
<evidence type="ECO:0000256" key="2">
    <source>
        <dbReference type="ARBA" id="ARBA00022448"/>
    </source>
</evidence>
<keyword evidence="10" id="KW-1185">Reference proteome</keyword>
<dbReference type="eggNOG" id="COG0477">
    <property type="taxonomic scope" value="Bacteria"/>
</dbReference>
<dbReference type="PRINTS" id="PR01036">
    <property type="entry name" value="TCRTETB"/>
</dbReference>
<feature type="transmembrane region" description="Helical" evidence="7">
    <location>
        <begin position="401"/>
        <end position="419"/>
    </location>
</feature>
<evidence type="ECO:0000313" key="10">
    <source>
        <dbReference type="Proteomes" id="UP000018296"/>
    </source>
</evidence>
<evidence type="ECO:0000256" key="1">
    <source>
        <dbReference type="ARBA" id="ARBA00004651"/>
    </source>
</evidence>
<dbReference type="GO" id="GO:0022857">
    <property type="term" value="F:transmembrane transporter activity"/>
    <property type="evidence" value="ECO:0007669"/>
    <property type="project" value="InterPro"/>
</dbReference>
<keyword evidence="3" id="KW-1003">Cell membrane</keyword>
<keyword evidence="2" id="KW-0813">Transport</keyword>
<evidence type="ECO:0000256" key="4">
    <source>
        <dbReference type="ARBA" id="ARBA00022692"/>
    </source>
</evidence>
<comment type="caution">
    <text evidence="9">The sequence shown here is derived from an EMBL/GenBank/DDBJ whole genome shotgun (WGS) entry which is preliminary data.</text>
</comment>
<proteinExistence type="predicted"/>
<keyword evidence="4 7" id="KW-0812">Transmembrane</keyword>
<dbReference type="Pfam" id="PF07690">
    <property type="entry name" value="MFS_1"/>
    <property type="match status" value="1"/>
</dbReference>
<feature type="transmembrane region" description="Helical" evidence="7">
    <location>
        <begin position="228"/>
        <end position="246"/>
    </location>
</feature>
<evidence type="ECO:0000256" key="3">
    <source>
        <dbReference type="ARBA" id="ARBA00022475"/>
    </source>
</evidence>
<evidence type="ECO:0000256" key="5">
    <source>
        <dbReference type="ARBA" id="ARBA00022989"/>
    </source>
</evidence>
<dbReference type="InterPro" id="IPR011701">
    <property type="entry name" value="MFS"/>
</dbReference>
<dbReference type="RefSeq" id="WP_023511120.1">
    <property type="nucleotide sequence ID" value="NZ_AWTC01000016.1"/>
</dbReference>
<feature type="transmembrane region" description="Helical" evidence="7">
    <location>
        <begin position="196"/>
        <end position="216"/>
    </location>
</feature>
<feature type="transmembrane region" description="Helical" evidence="7">
    <location>
        <begin position="439"/>
        <end position="461"/>
    </location>
</feature>
<dbReference type="Gene3D" id="1.20.1250.20">
    <property type="entry name" value="MFS general substrate transporter like domains"/>
    <property type="match status" value="1"/>
</dbReference>
<dbReference type="PROSITE" id="PS50850">
    <property type="entry name" value="MFS"/>
    <property type="match status" value="1"/>
</dbReference>
<keyword evidence="5 7" id="KW-1133">Transmembrane helix</keyword>
<evidence type="ECO:0000256" key="6">
    <source>
        <dbReference type="ARBA" id="ARBA00023136"/>
    </source>
</evidence>
<evidence type="ECO:0000313" key="9">
    <source>
        <dbReference type="EMBL" id="EST10799.1"/>
    </source>
</evidence>
<feature type="transmembrane region" description="Helical" evidence="7">
    <location>
        <begin position="45"/>
        <end position="64"/>
    </location>
</feature>
<feature type="transmembrane region" description="Helical" evidence="7">
    <location>
        <begin position="138"/>
        <end position="157"/>
    </location>
</feature>
<reference evidence="9 10" key="1">
    <citation type="journal article" date="2013" name="Genome Announc.">
        <title>Genome Sequence of Sporolactobacillus laevolacticus DSM442, an Efficient Polymer-Grade D-Lactate Producer from Agricultural Waste Cottonseed as a Nitrogen Source.</title>
        <authorList>
            <person name="Wang H."/>
            <person name="Wang L."/>
            <person name="Ju J."/>
            <person name="Yu B."/>
            <person name="Ma Y."/>
        </authorList>
    </citation>
    <scope>NUCLEOTIDE SEQUENCE [LARGE SCALE GENOMIC DNA]</scope>
    <source>
        <strain evidence="9 10">DSM 442</strain>
    </source>
</reference>
<dbReference type="PANTHER" id="PTHR23501:SF191">
    <property type="entry name" value="VACUOLAR BASIC AMINO ACID TRANSPORTER 4"/>
    <property type="match status" value="1"/>
</dbReference>
<comment type="subcellular location">
    <subcellularLocation>
        <location evidence="1">Cell membrane</location>
        <topology evidence="1">Multi-pass membrane protein</topology>
    </subcellularLocation>
</comment>
<dbReference type="NCBIfam" id="TIGR00711">
    <property type="entry name" value="efflux_EmrB"/>
    <property type="match status" value="1"/>
</dbReference>
<dbReference type="Gene3D" id="1.20.1720.10">
    <property type="entry name" value="Multidrug resistance protein D"/>
    <property type="match status" value="1"/>
</dbReference>
<organism evidence="9 10">
    <name type="scientific">Sporolactobacillus laevolacticus DSM 442</name>
    <dbReference type="NCBI Taxonomy" id="1395513"/>
    <lineage>
        <taxon>Bacteria</taxon>
        <taxon>Bacillati</taxon>
        <taxon>Bacillota</taxon>
        <taxon>Bacilli</taxon>
        <taxon>Bacillales</taxon>
        <taxon>Sporolactobacillaceae</taxon>
        <taxon>Sporolactobacillus</taxon>
    </lineage>
</organism>
<protein>
    <submittedName>
        <fullName evidence="9">Multidrug MFS transporter</fullName>
    </submittedName>
</protein>
<evidence type="ECO:0000256" key="7">
    <source>
        <dbReference type="SAM" id="Phobius"/>
    </source>
</evidence>
<dbReference type="GO" id="GO:0005886">
    <property type="term" value="C:plasma membrane"/>
    <property type="evidence" value="ECO:0007669"/>
    <property type="project" value="UniProtKB-SubCell"/>
</dbReference>
<dbReference type="AlphaFoldDB" id="V6J216"/>
<sequence>MPDKKTNRKLVTVAMLVAILLVAIDVTIVSTAMPKVVRDLNGLNLISWVFAIYTLTTSVTTPIYGKLADLFGRKKIFIIGVILFVGGSILSGVSQTMMQLIIFRAIQGIGAGAVMPITFTIIGDLYPGEQRAKMQGMFSAVWGIAGLLGPLVGGFLVDQISWRWIFFINLPVGMVSLLLIVACFHESFEQGKSHSIDYLGAITFTLGLSSLLYVLLNAGQAFAWNSAPVYALFAAFAIFMVLFGYLETRVKEPMLPPSLFRIPVIVVSNLVTLLASSVVIAVTVYLPIWIQTILEKSATSSGLTLMPMSVAWPLGAALAGRYMYRIGSKLTAVIGTVLVSLSGIWLAALSLASPYWYFVGIMVVIGFGMGYAMTPTTVLVQSAVGWGMRGAATASNMLMRSLGQTVGIAVFGTIFNNALSSEKTQSTSSSAVHTAMASGIHLVFVFVFFIGIVTLIVSLLLPSHQKVIAQQKQVAN</sequence>
<feature type="transmembrane region" description="Helical" evidence="7">
    <location>
        <begin position="163"/>
        <end position="184"/>
    </location>
</feature>
<dbReference type="InterPro" id="IPR036259">
    <property type="entry name" value="MFS_trans_sf"/>
</dbReference>
<name>V6J216_9BACL</name>
<feature type="transmembrane region" description="Helical" evidence="7">
    <location>
        <begin position="258"/>
        <end position="286"/>
    </location>
</feature>
<evidence type="ECO:0000259" key="8">
    <source>
        <dbReference type="PROSITE" id="PS50850"/>
    </source>
</evidence>
<dbReference type="Proteomes" id="UP000018296">
    <property type="component" value="Unassembled WGS sequence"/>
</dbReference>
<dbReference type="PATRIC" id="fig|1395513.3.peg.2936"/>
<feature type="transmembrane region" description="Helical" evidence="7">
    <location>
        <begin position="76"/>
        <end position="95"/>
    </location>
</feature>
<accession>V6J216</accession>
<dbReference type="PANTHER" id="PTHR23501">
    <property type="entry name" value="MAJOR FACILITATOR SUPERFAMILY"/>
    <property type="match status" value="1"/>
</dbReference>
<feature type="domain" description="Major facilitator superfamily (MFS) profile" evidence="8">
    <location>
        <begin position="11"/>
        <end position="466"/>
    </location>
</feature>
<dbReference type="InterPro" id="IPR020846">
    <property type="entry name" value="MFS_dom"/>
</dbReference>
<feature type="transmembrane region" description="Helical" evidence="7">
    <location>
        <begin position="355"/>
        <end position="380"/>
    </location>
</feature>
<dbReference type="FunFam" id="1.20.1720.10:FF:000004">
    <property type="entry name" value="EmrB/QacA family drug resistance transporter"/>
    <property type="match status" value="1"/>
</dbReference>
<gene>
    <name evidence="9" type="ORF">P343_14460</name>
</gene>
<feature type="transmembrane region" description="Helical" evidence="7">
    <location>
        <begin position="330"/>
        <end position="349"/>
    </location>
</feature>
<dbReference type="CDD" id="cd17502">
    <property type="entry name" value="MFS_Azr1_MDR_like"/>
    <property type="match status" value="1"/>
</dbReference>
<keyword evidence="6 7" id="KW-0472">Membrane</keyword>
<dbReference type="EMBL" id="AWTC01000016">
    <property type="protein sequence ID" value="EST10799.1"/>
    <property type="molecule type" value="Genomic_DNA"/>
</dbReference>
<feature type="transmembrane region" description="Helical" evidence="7">
    <location>
        <begin position="101"/>
        <end position="126"/>
    </location>
</feature>
<feature type="transmembrane region" description="Helical" evidence="7">
    <location>
        <begin position="12"/>
        <end position="33"/>
    </location>
</feature>
<dbReference type="STRING" id="1395513.P343_14460"/>
<dbReference type="InterPro" id="IPR004638">
    <property type="entry name" value="EmrB-like"/>
</dbReference>